<reference evidence="2 3" key="1">
    <citation type="submission" date="2023-03" db="EMBL/GenBank/DDBJ databases">
        <title>Bacillus Genome Sequencing.</title>
        <authorList>
            <person name="Dunlap C."/>
        </authorList>
    </citation>
    <scope>NUCLEOTIDE SEQUENCE [LARGE SCALE GENOMIC DNA]</scope>
    <source>
        <strain evidence="2 3">B-615</strain>
    </source>
</reference>
<dbReference type="Proteomes" id="UP001309448">
    <property type="component" value="Unassembled WGS sequence"/>
</dbReference>
<organism evidence="2 3">
    <name type="scientific">Bacillus paramycoides</name>
    <dbReference type="NCBI Taxonomy" id="2026194"/>
    <lineage>
        <taxon>Bacteria</taxon>
        <taxon>Bacillati</taxon>
        <taxon>Bacillota</taxon>
        <taxon>Bacilli</taxon>
        <taxon>Bacillales</taxon>
        <taxon>Bacillaceae</taxon>
        <taxon>Bacillus</taxon>
        <taxon>Bacillus cereus group</taxon>
    </lineage>
</organism>
<dbReference type="RefSeq" id="WP_327921320.1">
    <property type="nucleotide sequence ID" value="NZ_JARMDB010000019.1"/>
</dbReference>
<feature type="compositionally biased region" description="Basic and acidic residues" evidence="1">
    <location>
        <begin position="1"/>
        <end position="27"/>
    </location>
</feature>
<sequence length="66" mass="7460">MKDSNLIIKNEDSSIHNERKSPNKEIETSEEQYDNAGVKKEDVSKSVTPVLNDEYEDLDTASLFGN</sequence>
<comment type="caution">
    <text evidence="2">The sequence shown here is derived from an EMBL/GenBank/DDBJ whole genome shotgun (WGS) entry which is preliminary data.</text>
</comment>
<dbReference type="EMBL" id="JARMDB010000019">
    <property type="protein sequence ID" value="MED1568449.1"/>
    <property type="molecule type" value="Genomic_DNA"/>
</dbReference>
<proteinExistence type="predicted"/>
<evidence type="ECO:0000313" key="3">
    <source>
        <dbReference type="Proteomes" id="UP001309448"/>
    </source>
</evidence>
<evidence type="ECO:0000313" key="2">
    <source>
        <dbReference type="EMBL" id="MED1568449.1"/>
    </source>
</evidence>
<evidence type="ECO:0000256" key="1">
    <source>
        <dbReference type="SAM" id="MobiDB-lite"/>
    </source>
</evidence>
<protein>
    <submittedName>
        <fullName evidence="2">Uncharacterized protein</fullName>
    </submittedName>
</protein>
<accession>A0ABU6N005</accession>
<feature type="region of interest" description="Disordered" evidence="1">
    <location>
        <begin position="1"/>
        <end position="45"/>
    </location>
</feature>
<name>A0ABU6N005_9BACI</name>
<gene>
    <name evidence="2" type="ORF">P4U88_21585</name>
</gene>
<keyword evidence="3" id="KW-1185">Reference proteome</keyword>